<comment type="caution">
    <text evidence="1">The sequence shown here is derived from an EMBL/GenBank/DDBJ whole genome shotgun (WGS) entry which is preliminary data.</text>
</comment>
<dbReference type="RefSeq" id="WP_135544679.1">
    <property type="nucleotide sequence ID" value="NZ_SPQQ01000001.1"/>
</dbReference>
<reference evidence="1 2" key="1">
    <citation type="submission" date="2019-03" db="EMBL/GenBank/DDBJ databases">
        <title>Draft Genome Sequence of Desulfosporosinus fructosivorans Strain 63.6F, Isolated from Marine Sediment in the Baltic Sea.</title>
        <authorList>
            <person name="Hausmann B."/>
            <person name="Vandieken V."/>
            <person name="Pjevac P."/>
            <person name="Schreck K."/>
            <person name="Herbold C.W."/>
            <person name="Loy A."/>
        </authorList>
    </citation>
    <scope>NUCLEOTIDE SEQUENCE [LARGE SCALE GENOMIC DNA]</scope>
    <source>
        <strain evidence="1 2">63.6F</strain>
    </source>
</reference>
<dbReference type="PANTHER" id="PTHR23416:SF78">
    <property type="entry name" value="LIPOPOLYSACCHARIDE BIOSYNTHESIS O-ACETYL TRANSFERASE WBBJ-RELATED"/>
    <property type="match status" value="1"/>
</dbReference>
<evidence type="ECO:0000313" key="2">
    <source>
        <dbReference type="Proteomes" id="UP000298460"/>
    </source>
</evidence>
<dbReference type="Gene3D" id="2.160.10.10">
    <property type="entry name" value="Hexapeptide repeat proteins"/>
    <property type="match status" value="1"/>
</dbReference>
<keyword evidence="1" id="KW-0808">Transferase</keyword>
<dbReference type="InterPro" id="IPR011004">
    <property type="entry name" value="Trimer_LpxA-like_sf"/>
</dbReference>
<evidence type="ECO:0000313" key="1">
    <source>
        <dbReference type="EMBL" id="TGE39740.1"/>
    </source>
</evidence>
<keyword evidence="1" id="KW-0012">Acyltransferase</keyword>
<organism evidence="1 2">
    <name type="scientific">Desulfosporosinus fructosivorans</name>
    <dbReference type="NCBI Taxonomy" id="2018669"/>
    <lineage>
        <taxon>Bacteria</taxon>
        <taxon>Bacillati</taxon>
        <taxon>Bacillota</taxon>
        <taxon>Clostridia</taxon>
        <taxon>Eubacteriales</taxon>
        <taxon>Desulfitobacteriaceae</taxon>
        <taxon>Desulfosporosinus</taxon>
    </lineage>
</organism>
<name>A0A4Z0RAE8_9FIRM</name>
<dbReference type="OrthoDB" id="9801456at2"/>
<dbReference type="Proteomes" id="UP000298460">
    <property type="component" value="Unassembled WGS sequence"/>
</dbReference>
<dbReference type="Pfam" id="PF00132">
    <property type="entry name" value="Hexapep"/>
    <property type="match status" value="1"/>
</dbReference>
<keyword evidence="2" id="KW-1185">Reference proteome</keyword>
<protein>
    <submittedName>
        <fullName evidence="1">Acyltransferase</fullName>
    </submittedName>
</protein>
<accession>A0A4Z0RAE8</accession>
<dbReference type="PANTHER" id="PTHR23416">
    <property type="entry name" value="SIALIC ACID SYNTHASE-RELATED"/>
    <property type="match status" value="1"/>
</dbReference>
<dbReference type="SUPFAM" id="SSF51161">
    <property type="entry name" value="Trimeric LpxA-like enzymes"/>
    <property type="match status" value="1"/>
</dbReference>
<proteinExistence type="predicted"/>
<sequence length="174" mass="20127">MIQKVFSITYQLSKRLYFRLRYKDSFVYGKIFRFRDKFRVNITSSEGKVEIGDNVFFNHDCSLHSHSRIKIGDYCMFGENVKIYDHNHVFKDSNTPIVMQGFSSAEVEIGDNCWIGSNVIILKGVHIGRHSVIGAGCVIYKDIPSETSIKCKQEYIIEVIVKKSAHTNKHQELR</sequence>
<dbReference type="AlphaFoldDB" id="A0A4Z0RAE8"/>
<dbReference type="InterPro" id="IPR051159">
    <property type="entry name" value="Hexapeptide_acetyltransf"/>
</dbReference>
<dbReference type="EMBL" id="SPQQ01000001">
    <property type="protein sequence ID" value="TGE39740.1"/>
    <property type="molecule type" value="Genomic_DNA"/>
</dbReference>
<gene>
    <name evidence="1" type="ORF">E4K67_01725</name>
</gene>
<dbReference type="GO" id="GO:0016746">
    <property type="term" value="F:acyltransferase activity"/>
    <property type="evidence" value="ECO:0007669"/>
    <property type="project" value="UniProtKB-KW"/>
</dbReference>
<dbReference type="InterPro" id="IPR001451">
    <property type="entry name" value="Hexapep"/>
</dbReference>
<dbReference type="CDD" id="cd04647">
    <property type="entry name" value="LbH_MAT_like"/>
    <property type="match status" value="1"/>
</dbReference>